<sequence length="164" mass="19101">MEFSHARRNDLPELVELFCAATRKMDEQNISQWDEIYPSQQIIARDIELDILVIGRMDGRIAAAFSPEECGESDYEPANWRYPAERIIVLHRLCVHPAFQGKGVARQSMDYLEQCVRERGIPVIRLDAFSQNPVALRLYESRGYQKAGEVLYRKGLFYLYEKQL</sequence>
<reference evidence="4" key="1">
    <citation type="submission" date="2019-08" db="EMBL/GenBank/DDBJ databases">
        <authorList>
            <person name="Kucharzyk K."/>
            <person name="Murdoch R.W."/>
            <person name="Higgins S."/>
            <person name="Loffler F."/>
        </authorList>
    </citation>
    <scope>NUCLEOTIDE SEQUENCE</scope>
</reference>
<dbReference type="AlphaFoldDB" id="A0A644Z0K2"/>
<feature type="domain" description="N-acetyltransferase" evidence="3">
    <location>
        <begin position="1"/>
        <end position="164"/>
    </location>
</feature>
<dbReference type="InterPro" id="IPR050832">
    <property type="entry name" value="Bact_Acetyltransf"/>
</dbReference>
<dbReference type="EMBL" id="VSSQ01006156">
    <property type="protein sequence ID" value="MPM31724.1"/>
    <property type="molecule type" value="Genomic_DNA"/>
</dbReference>
<evidence type="ECO:0000259" key="3">
    <source>
        <dbReference type="PROSITE" id="PS51186"/>
    </source>
</evidence>
<dbReference type="Pfam" id="PF00583">
    <property type="entry name" value="Acetyltransf_1"/>
    <property type="match status" value="1"/>
</dbReference>
<keyword evidence="2" id="KW-0012">Acyltransferase</keyword>
<dbReference type="GO" id="GO:0016747">
    <property type="term" value="F:acyltransferase activity, transferring groups other than amino-acyl groups"/>
    <property type="evidence" value="ECO:0007669"/>
    <property type="project" value="InterPro"/>
</dbReference>
<dbReference type="PROSITE" id="PS51186">
    <property type="entry name" value="GNAT"/>
    <property type="match status" value="1"/>
</dbReference>
<dbReference type="PANTHER" id="PTHR43877:SF2">
    <property type="entry name" value="AMINOALKYLPHOSPHONATE N-ACETYLTRANSFERASE-RELATED"/>
    <property type="match status" value="1"/>
</dbReference>
<evidence type="ECO:0000313" key="4">
    <source>
        <dbReference type="EMBL" id="MPM31724.1"/>
    </source>
</evidence>
<keyword evidence="1" id="KW-0808">Transferase</keyword>
<dbReference type="PANTHER" id="PTHR43877">
    <property type="entry name" value="AMINOALKYLPHOSPHONATE N-ACETYLTRANSFERASE-RELATED-RELATED"/>
    <property type="match status" value="1"/>
</dbReference>
<dbReference type="InterPro" id="IPR000182">
    <property type="entry name" value="GNAT_dom"/>
</dbReference>
<protein>
    <recommendedName>
        <fullName evidence="3">N-acetyltransferase domain-containing protein</fullName>
    </recommendedName>
</protein>
<evidence type="ECO:0000256" key="2">
    <source>
        <dbReference type="ARBA" id="ARBA00023315"/>
    </source>
</evidence>
<dbReference type="SUPFAM" id="SSF55729">
    <property type="entry name" value="Acyl-CoA N-acyltransferases (Nat)"/>
    <property type="match status" value="1"/>
</dbReference>
<evidence type="ECO:0000256" key="1">
    <source>
        <dbReference type="ARBA" id="ARBA00022679"/>
    </source>
</evidence>
<organism evidence="4">
    <name type="scientific">bioreactor metagenome</name>
    <dbReference type="NCBI Taxonomy" id="1076179"/>
    <lineage>
        <taxon>unclassified sequences</taxon>
        <taxon>metagenomes</taxon>
        <taxon>ecological metagenomes</taxon>
    </lineage>
</organism>
<dbReference type="CDD" id="cd04301">
    <property type="entry name" value="NAT_SF"/>
    <property type="match status" value="1"/>
</dbReference>
<dbReference type="InterPro" id="IPR016181">
    <property type="entry name" value="Acyl_CoA_acyltransferase"/>
</dbReference>
<gene>
    <name evidence="4" type="ORF">SDC9_78281</name>
</gene>
<dbReference type="Gene3D" id="3.40.630.30">
    <property type="match status" value="1"/>
</dbReference>
<accession>A0A644Z0K2</accession>
<proteinExistence type="predicted"/>
<comment type="caution">
    <text evidence="4">The sequence shown here is derived from an EMBL/GenBank/DDBJ whole genome shotgun (WGS) entry which is preliminary data.</text>
</comment>
<name>A0A644Z0K2_9ZZZZ</name>